<name>A0A4R3L891_9BACL</name>
<gene>
    <name evidence="2" type="ORF">EDD58_102363</name>
</gene>
<evidence type="ECO:0000313" key="3">
    <source>
        <dbReference type="Proteomes" id="UP000294937"/>
    </source>
</evidence>
<dbReference type="PANTHER" id="PTHR23135">
    <property type="entry name" value="MUR LIGASE FAMILY MEMBER"/>
    <property type="match status" value="1"/>
</dbReference>
<evidence type="ECO:0000313" key="2">
    <source>
        <dbReference type="EMBL" id="TCS95782.1"/>
    </source>
</evidence>
<keyword evidence="3" id="KW-1185">Reference proteome</keyword>
<reference evidence="2 3" key="1">
    <citation type="submission" date="2019-03" db="EMBL/GenBank/DDBJ databases">
        <title>Genomic Encyclopedia of Type Strains, Phase IV (KMG-IV): sequencing the most valuable type-strain genomes for metagenomic binning, comparative biology and taxonomic classification.</title>
        <authorList>
            <person name="Goeker M."/>
        </authorList>
    </citation>
    <scope>NUCLEOTIDE SEQUENCE [LARGE SCALE GENOMIC DNA]</scope>
    <source>
        <strain evidence="2 3">DSM 45707</strain>
    </source>
</reference>
<comment type="caution">
    <text evidence="2">The sequence shown here is derived from an EMBL/GenBank/DDBJ whole genome shotgun (WGS) entry which is preliminary data.</text>
</comment>
<sequence length="67" mass="7635">MGIKETSSSYQKLVDRKEAIHQAMQLAQPKDVIVIAGKGHENYQEINGTKIHFDDMEVVKEFFGIIE</sequence>
<organism evidence="2 3">
    <name type="scientific">Hazenella coriacea</name>
    <dbReference type="NCBI Taxonomy" id="1179467"/>
    <lineage>
        <taxon>Bacteria</taxon>
        <taxon>Bacillati</taxon>
        <taxon>Bacillota</taxon>
        <taxon>Bacilli</taxon>
        <taxon>Bacillales</taxon>
        <taxon>Thermoactinomycetaceae</taxon>
        <taxon>Hazenella</taxon>
    </lineage>
</organism>
<dbReference type="Gene3D" id="3.90.190.20">
    <property type="entry name" value="Mur ligase, C-terminal domain"/>
    <property type="match status" value="1"/>
</dbReference>
<evidence type="ECO:0000256" key="1">
    <source>
        <dbReference type="ARBA" id="ARBA00004752"/>
    </source>
</evidence>
<dbReference type="SUPFAM" id="SSF53244">
    <property type="entry name" value="MurD-like peptide ligases, peptide-binding domain"/>
    <property type="match status" value="1"/>
</dbReference>
<dbReference type="AlphaFoldDB" id="A0A4R3L891"/>
<dbReference type="RefSeq" id="WP_207903255.1">
    <property type="nucleotide sequence ID" value="NZ_SMAG01000002.1"/>
</dbReference>
<evidence type="ECO:0008006" key="4">
    <source>
        <dbReference type="Google" id="ProtNLM"/>
    </source>
</evidence>
<dbReference type="Proteomes" id="UP000294937">
    <property type="component" value="Unassembled WGS sequence"/>
</dbReference>
<dbReference type="GO" id="GO:0016881">
    <property type="term" value="F:acid-amino acid ligase activity"/>
    <property type="evidence" value="ECO:0007669"/>
    <property type="project" value="InterPro"/>
</dbReference>
<comment type="pathway">
    <text evidence="1">Cell wall biogenesis; peptidoglycan biosynthesis.</text>
</comment>
<dbReference type="EMBL" id="SMAG01000002">
    <property type="protein sequence ID" value="TCS95782.1"/>
    <property type="molecule type" value="Genomic_DNA"/>
</dbReference>
<proteinExistence type="predicted"/>
<accession>A0A4R3L891</accession>
<protein>
    <recommendedName>
        <fullName evidence="4">UDP-N-acetylmuramoyl-L-alanyl-D-glutamate--2, 6-diaminopimelate ligase</fullName>
    </recommendedName>
</protein>
<dbReference type="InterPro" id="IPR036615">
    <property type="entry name" value="Mur_ligase_C_dom_sf"/>
</dbReference>
<dbReference type="PANTHER" id="PTHR23135:SF4">
    <property type="entry name" value="UDP-N-ACETYLMURAMOYL-L-ALANYL-D-GLUTAMATE--2,6-DIAMINOPIMELATE LIGASE MURE HOMOLOG, CHLOROPLASTIC"/>
    <property type="match status" value="1"/>
</dbReference>